<feature type="transmembrane region" description="Helical" evidence="1">
    <location>
        <begin position="172"/>
        <end position="193"/>
    </location>
</feature>
<feature type="transmembrane region" description="Helical" evidence="1">
    <location>
        <begin position="433"/>
        <end position="454"/>
    </location>
</feature>
<gene>
    <name evidence="2" type="ORF">CROQUDRAFT_36149</name>
</gene>
<sequence length="455" mass="51918">MSFPSNLSTNTDQWIALQEYVYNQIHYPNYQWLDKVIWVLVFSHLLTMVLYAISGLKRARVSGWAPFVKDAEGYIHPQMYSAVSFGTLLHGIVACLSMLCFLSDLQSQPRLYTIVFQLIAISNMRLNLRVFSMEVMVVAYALPPSKFTLNQRINASILSGRLKKHVLGRNQFNYIEILGLALPFLLPAIPAVLSLKSLSVCLSQWKNFDRGCSDVIRSFNSSSTAENLSVGETALLRQEEVLSILRTLGQESEKSWFYIRCTAGIYCGLLCLQLLTSSWLNICILRKLFSQVKVFRDCYRRRMSLKAKSIASTSDASFPDVIKGREASQQFNIQFPNSLDSDAQSSILSLHSWSHWLPSVKPGTEVSSEMWRTSLFSEDEKCWQDKDDLAMRRRYSRLRAYVTNTLWAMIFVFVVASSVISLTALIASNWFHAPHGMSVAQAWVWIFLWTNLIWG</sequence>
<feature type="transmembrane region" description="Helical" evidence="1">
    <location>
        <begin position="401"/>
        <end position="427"/>
    </location>
</feature>
<accession>A0A9P6NYL6</accession>
<keyword evidence="3" id="KW-1185">Reference proteome</keyword>
<dbReference type="Proteomes" id="UP000886653">
    <property type="component" value="Unassembled WGS sequence"/>
</dbReference>
<keyword evidence="1" id="KW-0812">Transmembrane</keyword>
<feature type="transmembrane region" description="Helical" evidence="1">
    <location>
        <begin position="111"/>
        <end position="128"/>
    </location>
</feature>
<evidence type="ECO:0000313" key="3">
    <source>
        <dbReference type="Proteomes" id="UP000886653"/>
    </source>
</evidence>
<feature type="transmembrane region" description="Helical" evidence="1">
    <location>
        <begin position="257"/>
        <end position="280"/>
    </location>
</feature>
<evidence type="ECO:0000256" key="1">
    <source>
        <dbReference type="SAM" id="Phobius"/>
    </source>
</evidence>
<reference evidence="2" key="1">
    <citation type="submission" date="2013-11" db="EMBL/GenBank/DDBJ databases">
        <title>Genome sequence of the fusiform rust pathogen reveals effectors for host alternation and coevolution with pine.</title>
        <authorList>
            <consortium name="DOE Joint Genome Institute"/>
            <person name="Smith K."/>
            <person name="Pendleton A."/>
            <person name="Kubisiak T."/>
            <person name="Anderson C."/>
            <person name="Salamov A."/>
            <person name="Aerts A."/>
            <person name="Riley R."/>
            <person name="Clum A."/>
            <person name="Lindquist E."/>
            <person name="Ence D."/>
            <person name="Campbell M."/>
            <person name="Kronenberg Z."/>
            <person name="Feau N."/>
            <person name="Dhillon B."/>
            <person name="Hamelin R."/>
            <person name="Burleigh J."/>
            <person name="Smith J."/>
            <person name="Yandell M."/>
            <person name="Nelson C."/>
            <person name="Grigoriev I."/>
            <person name="Davis J."/>
        </authorList>
    </citation>
    <scope>NUCLEOTIDE SEQUENCE</scope>
    <source>
        <strain evidence="2">G11</strain>
    </source>
</reference>
<protein>
    <submittedName>
        <fullName evidence="2">Uncharacterized protein</fullName>
    </submittedName>
</protein>
<name>A0A9P6NYL6_9BASI</name>
<dbReference type="EMBL" id="MU167210">
    <property type="protein sequence ID" value="KAG0151876.1"/>
    <property type="molecule type" value="Genomic_DNA"/>
</dbReference>
<comment type="caution">
    <text evidence="2">The sequence shown here is derived from an EMBL/GenBank/DDBJ whole genome shotgun (WGS) entry which is preliminary data.</text>
</comment>
<dbReference type="OrthoDB" id="10599139at2759"/>
<proteinExistence type="predicted"/>
<feature type="transmembrane region" description="Helical" evidence="1">
    <location>
        <begin position="79"/>
        <end position="99"/>
    </location>
</feature>
<keyword evidence="1" id="KW-1133">Transmembrane helix</keyword>
<dbReference type="AlphaFoldDB" id="A0A9P6NYL6"/>
<keyword evidence="1" id="KW-0472">Membrane</keyword>
<feature type="transmembrane region" description="Helical" evidence="1">
    <location>
        <begin position="36"/>
        <end position="53"/>
    </location>
</feature>
<organism evidence="2 3">
    <name type="scientific">Cronartium quercuum f. sp. fusiforme G11</name>
    <dbReference type="NCBI Taxonomy" id="708437"/>
    <lineage>
        <taxon>Eukaryota</taxon>
        <taxon>Fungi</taxon>
        <taxon>Dikarya</taxon>
        <taxon>Basidiomycota</taxon>
        <taxon>Pucciniomycotina</taxon>
        <taxon>Pucciniomycetes</taxon>
        <taxon>Pucciniales</taxon>
        <taxon>Coleosporiaceae</taxon>
        <taxon>Cronartium</taxon>
    </lineage>
</organism>
<evidence type="ECO:0000313" key="2">
    <source>
        <dbReference type="EMBL" id="KAG0151876.1"/>
    </source>
</evidence>